<gene>
    <name evidence="3" type="ORF">G5B36_11990</name>
    <name evidence="2" type="ORF">L0N08_07710</name>
</gene>
<dbReference type="RefSeq" id="WP_165642190.1">
    <property type="nucleotide sequence ID" value="NZ_JAAITT010000015.1"/>
</dbReference>
<feature type="transmembrane region" description="Helical" evidence="1">
    <location>
        <begin position="164"/>
        <end position="182"/>
    </location>
</feature>
<evidence type="ECO:0000313" key="5">
    <source>
        <dbReference type="Proteomes" id="UP001299608"/>
    </source>
</evidence>
<dbReference type="InterPro" id="IPR024529">
    <property type="entry name" value="ECF_trnsprt_substrate-spec"/>
</dbReference>
<evidence type="ECO:0000256" key="1">
    <source>
        <dbReference type="SAM" id="Phobius"/>
    </source>
</evidence>
<reference evidence="2" key="3">
    <citation type="submission" date="2022-01" db="EMBL/GenBank/DDBJ databases">
        <title>Collection of gut derived symbiotic bacterial strains cultured from healthy donors.</title>
        <authorList>
            <person name="Lin H."/>
            <person name="Kohout C."/>
            <person name="Waligurski E."/>
            <person name="Pamer E.G."/>
        </authorList>
    </citation>
    <scope>NUCLEOTIDE SEQUENCE</scope>
    <source>
        <strain evidence="2">DFI.6.55</strain>
    </source>
</reference>
<feature type="transmembrane region" description="Helical" evidence="1">
    <location>
        <begin position="54"/>
        <end position="80"/>
    </location>
</feature>
<evidence type="ECO:0000313" key="4">
    <source>
        <dbReference type="Proteomes" id="UP000669239"/>
    </source>
</evidence>
<keyword evidence="4" id="KW-1185">Reference proteome</keyword>
<feature type="transmembrane region" description="Helical" evidence="1">
    <location>
        <begin position="86"/>
        <end position="106"/>
    </location>
</feature>
<keyword evidence="1" id="KW-0472">Membrane</keyword>
<name>A0AAW5BXI1_9FIRM</name>
<evidence type="ECO:0000313" key="3">
    <source>
        <dbReference type="EMBL" id="NSJ49418.1"/>
    </source>
</evidence>
<organism evidence="2 5">
    <name type="scientific">Enterocloster aldenensis</name>
    <dbReference type="NCBI Taxonomy" id="358742"/>
    <lineage>
        <taxon>Bacteria</taxon>
        <taxon>Bacillati</taxon>
        <taxon>Bacillota</taxon>
        <taxon>Clostridia</taxon>
        <taxon>Lachnospirales</taxon>
        <taxon>Lachnospiraceae</taxon>
        <taxon>Enterocloster</taxon>
    </lineage>
</organism>
<accession>A0AAW5BXI1</accession>
<dbReference type="Proteomes" id="UP000669239">
    <property type="component" value="Unassembled WGS sequence"/>
</dbReference>
<protein>
    <submittedName>
        <fullName evidence="2">Folate family ECF transporter S component</fullName>
    </submittedName>
</protein>
<sequence length="188" mass="20676">MKRLTETFTSSFRELKQVSTITVCAMLAAIGVILGSLTIYITDTVRIGFAGIPNMLAAYLFGPVAGGVFAGALDILKYLVKPMGPFMPALTLIVVLKGLLYGCAFYKKPISLWRVLAIQLVVAVVCNLFLNTWALSLLYGKAFLAMLIPRIMRNLVMWPIDSLIFYHVAKILEVTGVFRILGRSRAAI</sequence>
<feature type="transmembrane region" description="Helical" evidence="1">
    <location>
        <begin position="20"/>
        <end position="42"/>
    </location>
</feature>
<dbReference type="NCBIfam" id="TIGR04518">
    <property type="entry name" value="ECF_S_folT_fam"/>
    <property type="match status" value="1"/>
</dbReference>
<dbReference type="Pfam" id="PF12822">
    <property type="entry name" value="ECF_trnsprt"/>
    <property type="match status" value="1"/>
</dbReference>
<reference evidence="3" key="2">
    <citation type="submission" date="2020-02" db="EMBL/GenBank/DDBJ databases">
        <authorList>
            <person name="Littmann E."/>
            <person name="Sorbara M."/>
        </authorList>
    </citation>
    <scope>NUCLEOTIDE SEQUENCE</scope>
    <source>
        <strain evidence="3">MSK.1.17</strain>
    </source>
</reference>
<reference evidence="3 4" key="1">
    <citation type="journal article" date="2020" name="Cell Host Microbe">
        <title>Functional and Genomic Variation between Human-Derived Isolates of Lachnospiraceae Reveals Inter- and Intra-Species Diversity.</title>
        <authorList>
            <person name="Sorbara M.T."/>
            <person name="Littmann E.R."/>
            <person name="Fontana E."/>
            <person name="Moody T.U."/>
            <person name="Kohout C.E."/>
            <person name="Gjonbalaj M."/>
            <person name="Eaton V."/>
            <person name="Seok R."/>
            <person name="Leiner I.M."/>
            <person name="Pamer E.G."/>
        </authorList>
    </citation>
    <scope>NUCLEOTIDE SEQUENCE [LARGE SCALE GENOMIC DNA]</scope>
    <source>
        <strain evidence="3 4">MSK.1.17</strain>
    </source>
</reference>
<dbReference type="AlphaFoldDB" id="A0AAW5BXI1"/>
<comment type="caution">
    <text evidence="2">The sequence shown here is derived from an EMBL/GenBank/DDBJ whole genome shotgun (WGS) entry which is preliminary data.</text>
</comment>
<keyword evidence="1" id="KW-1133">Transmembrane helix</keyword>
<dbReference type="Gene3D" id="1.10.1760.20">
    <property type="match status" value="1"/>
</dbReference>
<dbReference type="InterPro" id="IPR030949">
    <property type="entry name" value="ECF_S_folate_fam"/>
</dbReference>
<keyword evidence="1" id="KW-0812">Transmembrane</keyword>
<dbReference type="GO" id="GO:0022857">
    <property type="term" value="F:transmembrane transporter activity"/>
    <property type="evidence" value="ECO:0007669"/>
    <property type="project" value="InterPro"/>
</dbReference>
<proteinExistence type="predicted"/>
<dbReference type="EMBL" id="JAAITT010000015">
    <property type="protein sequence ID" value="NSJ49418.1"/>
    <property type="molecule type" value="Genomic_DNA"/>
</dbReference>
<dbReference type="EMBL" id="JAKNGE010000008">
    <property type="protein sequence ID" value="MCG4745290.1"/>
    <property type="molecule type" value="Genomic_DNA"/>
</dbReference>
<dbReference type="Proteomes" id="UP001299608">
    <property type="component" value="Unassembled WGS sequence"/>
</dbReference>
<feature type="transmembrane region" description="Helical" evidence="1">
    <location>
        <begin position="118"/>
        <end position="144"/>
    </location>
</feature>
<evidence type="ECO:0000313" key="2">
    <source>
        <dbReference type="EMBL" id="MCG4745290.1"/>
    </source>
</evidence>